<name>A0ABS8U9P4_9GAMM</name>
<evidence type="ECO:0008006" key="4">
    <source>
        <dbReference type="Google" id="ProtNLM"/>
    </source>
</evidence>
<organism evidence="2 3">
    <name type="scientific">Luteimonas fraxinea</name>
    <dbReference type="NCBI Taxonomy" id="2901869"/>
    <lineage>
        <taxon>Bacteria</taxon>
        <taxon>Pseudomonadati</taxon>
        <taxon>Pseudomonadota</taxon>
        <taxon>Gammaproteobacteria</taxon>
        <taxon>Lysobacterales</taxon>
        <taxon>Lysobacteraceae</taxon>
        <taxon>Luteimonas</taxon>
    </lineage>
</organism>
<evidence type="ECO:0000313" key="3">
    <source>
        <dbReference type="Proteomes" id="UP001430360"/>
    </source>
</evidence>
<dbReference type="Proteomes" id="UP001430360">
    <property type="component" value="Unassembled WGS sequence"/>
</dbReference>
<gene>
    <name evidence="2" type="ORF">LTT95_04530</name>
</gene>
<protein>
    <recommendedName>
        <fullName evidence="4">MSP domain-containing protein</fullName>
    </recommendedName>
</protein>
<accession>A0ABS8U9P4</accession>
<reference evidence="2" key="1">
    <citation type="submission" date="2021-12" db="EMBL/GenBank/DDBJ databases">
        <authorList>
            <person name="Ulrich A."/>
        </authorList>
    </citation>
    <scope>NUCLEOTIDE SEQUENCE</scope>
    <source>
        <strain evidence="2">A1P009</strain>
    </source>
</reference>
<dbReference type="EMBL" id="JAJQKU010000001">
    <property type="protein sequence ID" value="MCD9096201.1"/>
    <property type="molecule type" value="Genomic_DNA"/>
</dbReference>
<evidence type="ECO:0000256" key="1">
    <source>
        <dbReference type="SAM" id="MobiDB-lite"/>
    </source>
</evidence>
<feature type="region of interest" description="Disordered" evidence="1">
    <location>
        <begin position="1"/>
        <end position="29"/>
    </location>
</feature>
<proteinExistence type="predicted"/>
<evidence type="ECO:0000313" key="2">
    <source>
        <dbReference type="EMBL" id="MCD9096201.1"/>
    </source>
</evidence>
<feature type="compositionally biased region" description="Polar residues" evidence="1">
    <location>
        <begin position="1"/>
        <end position="28"/>
    </location>
</feature>
<comment type="caution">
    <text evidence="2">The sequence shown here is derived from an EMBL/GenBank/DDBJ whole genome shotgun (WGS) entry which is preliminary data.</text>
</comment>
<sequence length="81" mass="8635">MSESRTPTSTTKIDLTPGQETSINNPNPANMEVRISTAAGSVIKFTVPARGSFSVKPNGDLTEINIDVDFKGYGPRPAQPD</sequence>
<reference evidence="2" key="2">
    <citation type="journal article" date="2022" name="Syst. Appl. Microbiol.">
        <title>Physiological and genomic characterisation of Luteimonas fraxinea sp. nov., a bacterial species associated with trees tolerant to ash dieback.</title>
        <authorList>
            <person name="Ulrich K."/>
            <person name="Becker R."/>
            <person name="Behrendt U."/>
            <person name="Kube M."/>
            <person name="Schneck V."/>
            <person name="Ulrich A."/>
        </authorList>
    </citation>
    <scope>NUCLEOTIDE SEQUENCE</scope>
    <source>
        <strain evidence="2">A1P009</strain>
    </source>
</reference>
<keyword evidence="3" id="KW-1185">Reference proteome</keyword>
<dbReference type="RefSeq" id="WP_232134674.1">
    <property type="nucleotide sequence ID" value="NZ_JAJQKU010000001.1"/>
</dbReference>